<evidence type="ECO:0000256" key="4">
    <source>
        <dbReference type="ARBA" id="ARBA00022737"/>
    </source>
</evidence>
<dbReference type="InterPro" id="IPR002219">
    <property type="entry name" value="PKC_DAG/PE"/>
</dbReference>
<evidence type="ECO:0000256" key="11">
    <source>
        <dbReference type="SAM" id="MobiDB-lite"/>
    </source>
</evidence>
<dbReference type="CDD" id="cd00029">
    <property type="entry name" value="C1"/>
    <property type="match status" value="1"/>
</dbReference>
<evidence type="ECO:0000256" key="12">
    <source>
        <dbReference type="SAM" id="Phobius"/>
    </source>
</evidence>
<feature type="domain" description="DAGKc" evidence="14">
    <location>
        <begin position="346"/>
        <end position="485"/>
    </location>
</feature>
<dbReference type="FunFam" id="3.40.50.10330:FF:000006">
    <property type="entry name" value="Diacylglycerol kinase"/>
    <property type="match status" value="1"/>
</dbReference>
<evidence type="ECO:0000256" key="7">
    <source>
        <dbReference type="ARBA" id="ARBA00022833"/>
    </source>
</evidence>
<protein>
    <recommendedName>
        <fullName evidence="10">Diacylglycerol kinase</fullName>
        <shortName evidence="10">DAG kinase</shortName>
        <ecNumber evidence="10">2.7.1.107</ecNumber>
    </recommendedName>
</protein>
<dbReference type="Proteomes" id="UP000243459">
    <property type="component" value="Chromosome 2"/>
</dbReference>
<feature type="compositionally biased region" description="Polar residues" evidence="11">
    <location>
        <begin position="266"/>
        <end position="280"/>
    </location>
</feature>
<sequence>MDLESRFFDIVNQFDYFSPKILGWLVTGTFGLFAIIYTFLRLQREASLNWVKAAAREKRKVWKKLKCPISNHSWIEDNVCSGQSSTCCVCLSSLVSPQAGGTKGSCSVRLHRCSVCGVAAHVYCSQYATKDCKCVAQAGSTELLHHWSERWVELDENPETSSFCHYCDEMCGIAFIGASPTPVWRCLWCQRHIHVDCHAKLLKETGNVCDLGQLRRLILSPLSVKEVNERGATGGVLNSIKEGIIASSVRSRMRKRRNRNKSGSNQTSLPNGKLQNGSDNNSTIQSVLKGLVSLDKSFNEKNSGNLLKQDSGLSRLKFVDNDANWKNGSTMAAANRKKYEIVNMPQDARPLLVFINARSGAQSGPSLRRRMNMLLNPAQIFEIGASQGPEIGLEMFRHVQYFRVLVCGGDGTVAWVLDAIEQANFESPPPVAILPLGTGNDLSRVLQWGGGLSSVEGQGGLGGLLHDIDQAAVTMLDRWTVDIEEKNTEPGQDKKQVKFMTNYLGVGCDAKVAYDFHTMREERPDKFCSQFVNKLRYAKEGAKDIVDRTCSDLPWQVSLEVDGINIEIPEDAEGVIVLNIASYMGGVELWQNDYEHDDDFGLQSMHDKTLEVVCISGTWHLGKLQVGLSQAQRLAQGKVVRLHIHTPYPVQVDGEPWIQQPGCLEITHHGQMFMLRRASEQPTGHAAAIMTEVLLNAECSGLISAAQKKLLLQQVALRLS</sequence>
<dbReference type="Gene3D" id="3.30.60.20">
    <property type="match status" value="1"/>
</dbReference>
<evidence type="ECO:0000256" key="1">
    <source>
        <dbReference type="ARBA" id="ARBA00009280"/>
    </source>
</evidence>
<evidence type="ECO:0000313" key="16">
    <source>
        <dbReference type="Proteomes" id="UP000243459"/>
    </source>
</evidence>
<evidence type="ECO:0000313" key="15">
    <source>
        <dbReference type="EMBL" id="ONK77299.1"/>
    </source>
</evidence>
<keyword evidence="6 10" id="KW-0418">Kinase</keyword>
<dbReference type="FunFam" id="2.60.200.40:FF:000006">
    <property type="entry name" value="Diacylglycerol kinase"/>
    <property type="match status" value="1"/>
</dbReference>
<feature type="region of interest" description="Disordered" evidence="11">
    <location>
        <begin position="248"/>
        <end position="280"/>
    </location>
</feature>
<keyword evidence="7" id="KW-0862">Zinc</keyword>
<dbReference type="SMART" id="SM00046">
    <property type="entry name" value="DAGKc"/>
    <property type="match status" value="1"/>
</dbReference>
<evidence type="ECO:0000256" key="2">
    <source>
        <dbReference type="ARBA" id="ARBA00022679"/>
    </source>
</evidence>
<dbReference type="OrthoDB" id="242257at2759"/>
<feature type="domain" description="Phorbol-ester/DAG-type" evidence="13">
    <location>
        <begin position="71"/>
        <end position="132"/>
    </location>
</feature>
<name>A0A5P1FK34_ASPOF</name>
<gene>
    <name evidence="15" type="ORF">A4U43_C02F5110</name>
</gene>
<dbReference type="Gramene" id="ONK77299">
    <property type="protein sequence ID" value="ONK77299"/>
    <property type="gene ID" value="A4U43_C02F5110"/>
</dbReference>
<dbReference type="EMBL" id="CM007382">
    <property type="protein sequence ID" value="ONK77299.1"/>
    <property type="molecule type" value="Genomic_DNA"/>
</dbReference>
<keyword evidence="3" id="KW-0479">Metal-binding</keyword>
<dbReference type="InterPro" id="IPR017438">
    <property type="entry name" value="ATP-NAD_kinase_N"/>
</dbReference>
<dbReference type="EC" id="2.7.1.107" evidence="10"/>
<dbReference type="SUPFAM" id="SSF111331">
    <property type="entry name" value="NAD kinase/diacylglycerol kinase-like"/>
    <property type="match status" value="1"/>
</dbReference>
<keyword evidence="9" id="KW-0346">Stress response</keyword>
<dbReference type="GO" id="GO:0007200">
    <property type="term" value="P:phospholipase C-activating G protein-coupled receptor signaling pathway"/>
    <property type="evidence" value="ECO:0007669"/>
    <property type="project" value="InterPro"/>
</dbReference>
<dbReference type="Gene3D" id="2.60.200.40">
    <property type="match status" value="1"/>
</dbReference>
<dbReference type="InterPro" id="IPR000756">
    <property type="entry name" value="Diacylglycerol_kin_accessory"/>
</dbReference>
<dbReference type="GO" id="GO:0046872">
    <property type="term" value="F:metal ion binding"/>
    <property type="evidence" value="ECO:0007669"/>
    <property type="project" value="UniProtKB-KW"/>
</dbReference>
<evidence type="ECO:0000259" key="13">
    <source>
        <dbReference type="PROSITE" id="PS50081"/>
    </source>
</evidence>
<evidence type="ECO:0000256" key="6">
    <source>
        <dbReference type="ARBA" id="ARBA00022777"/>
    </source>
</evidence>
<keyword evidence="2 10" id="KW-0808">Transferase</keyword>
<dbReference type="AlphaFoldDB" id="A0A5P1FK34"/>
<dbReference type="GO" id="GO:0005524">
    <property type="term" value="F:ATP binding"/>
    <property type="evidence" value="ECO:0007669"/>
    <property type="project" value="UniProtKB-KW"/>
</dbReference>
<dbReference type="OMA" id="MQPDCER"/>
<feature type="compositionally biased region" description="Basic residues" evidence="11">
    <location>
        <begin position="251"/>
        <end position="260"/>
    </location>
</feature>
<accession>A0A5P1FK34</accession>
<evidence type="ECO:0000256" key="5">
    <source>
        <dbReference type="ARBA" id="ARBA00022741"/>
    </source>
</evidence>
<dbReference type="Pfam" id="PF00609">
    <property type="entry name" value="DAGK_acc"/>
    <property type="match status" value="1"/>
</dbReference>
<dbReference type="SMART" id="SM00045">
    <property type="entry name" value="DAGKa"/>
    <property type="match status" value="1"/>
</dbReference>
<dbReference type="InterPro" id="IPR046349">
    <property type="entry name" value="C1-like_sf"/>
</dbReference>
<feature type="transmembrane region" description="Helical" evidence="12">
    <location>
        <begin position="21"/>
        <end position="40"/>
    </location>
</feature>
<comment type="similarity">
    <text evidence="1 10">Belongs to the eukaryotic diacylglycerol kinase family.</text>
</comment>
<keyword evidence="16" id="KW-1185">Reference proteome</keyword>
<dbReference type="InterPro" id="IPR001206">
    <property type="entry name" value="Diacylglycerol_kinase_cat_dom"/>
</dbReference>
<keyword evidence="4" id="KW-0677">Repeat</keyword>
<proteinExistence type="inferred from homology"/>
<dbReference type="GO" id="GO:0016020">
    <property type="term" value="C:membrane"/>
    <property type="evidence" value="ECO:0007669"/>
    <property type="project" value="TreeGrafter"/>
</dbReference>
<dbReference type="SMART" id="SM00109">
    <property type="entry name" value="C1"/>
    <property type="match status" value="2"/>
</dbReference>
<dbReference type="InterPro" id="IPR016064">
    <property type="entry name" value="NAD/diacylglycerol_kinase_sf"/>
</dbReference>
<evidence type="ECO:0000259" key="14">
    <source>
        <dbReference type="PROSITE" id="PS50146"/>
    </source>
</evidence>
<evidence type="ECO:0000256" key="10">
    <source>
        <dbReference type="RuleBase" id="RU361128"/>
    </source>
</evidence>
<dbReference type="SUPFAM" id="SSF57889">
    <property type="entry name" value="Cysteine-rich domain"/>
    <property type="match status" value="1"/>
</dbReference>
<dbReference type="PANTHER" id="PTHR11255:SF104">
    <property type="entry name" value="DIACYLGLYCEROL KINASE 2"/>
    <property type="match status" value="1"/>
</dbReference>
<comment type="catalytic activity">
    <reaction evidence="10">
        <text>a 1,2-diacyl-sn-glycerol + ATP = a 1,2-diacyl-sn-glycero-3-phosphate + ADP + H(+)</text>
        <dbReference type="Rhea" id="RHEA:10272"/>
        <dbReference type="ChEBI" id="CHEBI:15378"/>
        <dbReference type="ChEBI" id="CHEBI:17815"/>
        <dbReference type="ChEBI" id="CHEBI:30616"/>
        <dbReference type="ChEBI" id="CHEBI:58608"/>
        <dbReference type="ChEBI" id="CHEBI:456216"/>
        <dbReference type="EC" id="2.7.1.107"/>
    </reaction>
</comment>
<dbReference type="PANTHER" id="PTHR11255">
    <property type="entry name" value="DIACYLGLYCEROL KINASE"/>
    <property type="match status" value="1"/>
</dbReference>
<keyword evidence="8 10" id="KW-0067">ATP-binding</keyword>
<dbReference type="GO" id="GO:0004143">
    <property type="term" value="F:ATP-dependent diacylglycerol kinase activity"/>
    <property type="evidence" value="ECO:0007669"/>
    <property type="project" value="UniProtKB-EC"/>
</dbReference>
<dbReference type="PROSITE" id="PS50081">
    <property type="entry name" value="ZF_DAG_PE_2"/>
    <property type="match status" value="2"/>
</dbReference>
<dbReference type="Pfam" id="PF00781">
    <property type="entry name" value="DAGK_cat"/>
    <property type="match status" value="1"/>
</dbReference>
<keyword evidence="12" id="KW-0472">Membrane</keyword>
<keyword evidence="12" id="KW-1133">Transmembrane helix</keyword>
<feature type="domain" description="Phorbol-ester/DAG-type" evidence="13">
    <location>
        <begin position="144"/>
        <end position="209"/>
    </location>
</feature>
<reference evidence="16" key="1">
    <citation type="journal article" date="2017" name="Nat. Commun.">
        <title>The asparagus genome sheds light on the origin and evolution of a young Y chromosome.</title>
        <authorList>
            <person name="Harkess A."/>
            <person name="Zhou J."/>
            <person name="Xu C."/>
            <person name="Bowers J.E."/>
            <person name="Van der Hulst R."/>
            <person name="Ayyampalayam S."/>
            <person name="Mercati F."/>
            <person name="Riccardi P."/>
            <person name="McKain M.R."/>
            <person name="Kakrana A."/>
            <person name="Tang H."/>
            <person name="Ray J."/>
            <person name="Groenendijk J."/>
            <person name="Arikit S."/>
            <person name="Mathioni S.M."/>
            <person name="Nakano M."/>
            <person name="Shan H."/>
            <person name="Telgmann-Rauber A."/>
            <person name="Kanno A."/>
            <person name="Yue Z."/>
            <person name="Chen H."/>
            <person name="Li W."/>
            <person name="Chen Y."/>
            <person name="Xu X."/>
            <person name="Zhang Y."/>
            <person name="Luo S."/>
            <person name="Chen H."/>
            <person name="Gao J."/>
            <person name="Mao Z."/>
            <person name="Pires J.C."/>
            <person name="Luo M."/>
            <person name="Kudrna D."/>
            <person name="Wing R.A."/>
            <person name="Meyers B.C."/>
            <person name="Yi K."/>
            <person name="Kong H."/>
            <person name="Lavrijsen P."/>
            <person name="Sunseri F."/>
            <person name="Falavigna A."/>
            <person name="Ye Y."/>
            <person name="Leebens-Mack J.H."/>
            <person name="Chen G."/>
        </authorList>
    </citation>
    <scope>NUCLEOTIDE SEQUENCE [LARGE SCALE GENOMIC DNA]</scope>
    <source>
        <strain evidence="16">cv. DH0086</strain>
    </source>
</reference>
<dbReference type="PROSITE" id="PS50146">
    <property type="entry name" value="DAGK"/>
    <property type="match status" value="1"/>
</dbReference>
<keyword evidence="12" id="KW-0812">Transmembrane</keyword>
<keyword evidence="5 10" id="KW-0547">Nucleotide-binding</keyword>
<evidence type="ECO:0000256" key="3">
    <source>
        <dbReference type="ARBA" id="ARBA00022723"/>
    </source>
</evidence>
<dbReference type="InterPro" id="IPR037607">
    <property type="entry name" value="DGK"/>
</dbReference>
<organism evidence="15 16">
    <name type="scientific">Asparagus officinalis</name>
    <name type="common">Garden asparagus</name>
    <dbReference type="NCBI Taxonomy" id="4686"/>
    <lineage>
        <taxon>Eukaryota</taxon>
        <taxon>Viridiplantae</taxon>
        <taxon>Streptophyta</taxon>
        <taxon>Embryophyta</taxon>
        <taxon>Tracheophyta</taxon>
        <taxon>Spermatophyta</taxon>
        <taxon>Magnoliopsida</taxon>
        <taxon>Liliopsida</taxon>
        <taxon>Asparagales</taxon>
        <taxon>Asparagaceae</taxon>
        <taxon>Asparagoideae</taxon>
        <taxon>Asparagus</taxon>
    </lineage>
</organism>
<evidence type="ECO:0000256" key="8">
    <source>
        <dbReference type="ARBA" id="ARBA00022840"/>
    </source>
</evidence>
<dbReference type="CDD" id="cd20805">
    <property type="entry name" value="C1_DGK_rpt2"/>
    <property type="match status" value="1"/>
</dbReference>
<dbReference type="Pfam" id="PF00130">
    <property type="entry name" value="C1_1"/>
    <property type="match status" value="1"/>
</dbReference>
<evidence type="ECO:0000256" key="9">
    <source>
        <dbReference type="ARBA" id="ARBA00023016"/>
    </source>
</evidence>
<dbReference type="Gene3D" id="3.40.50.10330">
    <property type="entry name" value="Probable inorganic polyphosphate/atp-NAD kinase, domain 1"/>
    <property type="match status" value="1"/>
</dbReference>